<accession>A0ABV0JAC5</accession>
<dbReference type="InterPro" id="IPR011009">
    <property type="entry name" value="Kinase-like_dom_sf"/>
</dbReference>
<keyword evidence="9" id="KW-1185">Reference proteome</keyword>
<dbReference type="SUPFAM" id="SSF56112">
    <property type="entry name" value="Protein kinase-like (PK-like)"/>
    <property type="match status" value="1"/>
</dbReference>
<evidence type="ECO:0000313" key="9">
    <source>
        <dbReference type="Proteomes" id="UP001464891"/>
    </source>
</evidence>
<evidence type="ECO:0000256" key="4">
    <source>
        <dbReference type="ARBA" id="ARBA00022840"/>
    </source>
</evidence>
<gene>
    <name evidence="8" type="ORF">NC998_16580</name>
</gene>
<dbReference type="InterPro" id="IPR000719">
    <property type="entry name" value="Prot_kinase_dom"/>
</dbReference>
<feature type="binding site" evidence="5">
    <location>
        <position position="43"/>
    </location>
    <ligand>
        <name>ATP</name>
        <dbReference type="ChEBI" id="CHEBI:30616"/>
    </ligand>
</feature>
<reference evidence="8 9" key="1">
    <citation type="submission" date="2022-04" db="EMBL/GenBank/DDBJ databases">
        <title>Positive selection, recombination, and allopatry shape intraspecific diversity of widespread and dominant cyanobacteria.</title>
        <authorList>
            <person name="Wei J."/>
            <person name="Shu W."/>
            <person name="Hu C."/>
        </authorList>
    </citation>
    <scope>NUCLEOTIDE SEQUENCE [LARGE SCALE GENOMIC DNA]</scope>
    <source>
        <strain evidence="8 9">GB2-A4</strain>
    </source>
</reference>
<keyword evidence="1" id="KW-0808">Transferase</keyword>
<feature type="compositionally biased region" description="Pro residues" evidence="6">
    <location>
        <begin position="410"/>
        <end position="420"/>
    </location>
</feature>
<organism evidence="8 9">
    <name type="scientific">Trichocoleus desertorum GB2-A4</name>
    <dbReference type="NCBI Taxonomy" id="2933944"/>
    <lineage>
        <taxon>Bacteria</taxon>
        <taxon>Bacillati</taxon>
        <taxon>Cyanobacteriota</taxon>
        <taxon>Cyanophyceae</taxon>
        <taxon>Leptolyngbyales</taxon>
        <taxon>Trichocoleusaceae</taxon>
        <taxon>Trichocoleus</taxon>
    </lineage>
</organism>
<feature type="region of interest" description="Disordered" evidence="6">
    <location>
        <begin position="341"/>
        <end position="473"/>
    </location>
</feature>
<keyword evidence="4 5" id="KW-0067">ATP-binding</keyword>
<keyword evidence="8" id="KW-0723">Serine/threonine-protein kinase</keyword>
<dbReference type="PROSITE" id="PS00107">
    <property type="entry name" value="PROTEIN_KINASE_ATP"/>
    <property type="match status" value="1"/>
</dbReference>
<feature type="compositionally biased region" description="Pro residues" evidence="6">
    <location>
        <begin position="377"/>
        <end position="389"/>
    </location>
</feature>
<dbReference type="InterPro" id="IPR008271">
    <property type="entry name" value="Ser/Thr_kinase_AS"/>
</dbReference>
<evidence type="ECO:0000256" key="1">
    <source>
        <dbReference type="ARBA" id="ARBA00022679"/>
    </source>
</evidence>
<dbReference type="Gene3D" id="1.10.510.10">
    <property type="entry name" value="Transferase(Phosphotransferase) domain 1"/>
    <property type="match status" value="1"/>
</dbReference>
<dbReference type="PANTHER" id="PTHR43289:SF34">
    <property type="entry name" value="SERINE_THREONINE-PROTEIN KINASE YBDM-RELATED"/>
    <property type="match status" value="1"/>
</dbReference>
<dbReference type="PROSITE" id="PS00108">
    <property type="entry name" value="PROTEIN_KINASE_ST"/>
    <property type="match status" value="1"/>
</dbReference>
<evidence type="ECO:0000256" key="5">
    <source>
        <dbReference type="PROSITE-ProRule" id="PRU10141"/>
    </source>
</evidence>
<dbReference type="CDD" id="cd14014">
    <property type="entry name" value="STKc_PknB_like"/>
    <property type="match status" value="1"/>
</dbReference>
<dbReference type="PANTHER" id="PTHR43289">
    <property type="entry name" value="MITOGEN-ACTIVATED PROTEIN KINASE KINASE KINASE 20-RELATED"/>
    <property type="match status" value="1"/>
</dbReference>
<name>A0ABV0JAC5_9CYAN</name>
<dbReference type="PROSITE" id="PS50011">
    <property type="entry name" value="PROTEIN_KINASE_DOM"/>
    <property type="match status" value="1"/>
</dbReference>
<evidence type="ECO:0000256" key="3">
    <source>
        <dbReference type="ARBA" id="ARBA00022777"/>
    </source>
</evidence>
<dbReference type="GO" id="GO:0004674">
    <property type="term" value="F:protein serine/threonine kinase activity"/>
    <property type="evidence" value="ECO:0007669"/>
    <property type="project" value="UniProtKB-KW"/>
</dbReference>
<keyword evidence="3 8" id="KW-0418">Kinase</keyword>
<comment type="caution">
    <text evidence="8">The sequence shown here is derived from an EMBL/GenBank/DDBJ whole genome shotgun (WGS) entry which is preliminary data.</text>
</comment>
<dbReference type="InterPro" id="IPR017441">
    <property type="entry name" value="Protein_kinase_ATP_BS"/>
</dbReference>
<feature type="compositionally biased region" description="Basic and acidic residues" evidence="6">
    <location>
        <begin position="431"/>
        <end position="473"/>
    </location>
</feature>
<sequence>MSTLVGSHLQNGKYTVEQELGRGGFGVTYKAILHSLAQPVVIKTLDASLRRDPNFAQSQQQFQDEAKRLALCIHPNIVRVMDFFTENGLPFIVMEYIPGATLDAVVLPNTPLGEATAIHYIRQIGLALKVVHQNGLLHRDVKPQNLILRQGTDQVILIDFGIAREFSPGAVQTHTSFVSPGYAPIEQYLPQEKRTPATDVYGLAATLYMLLTAQVPAPSILRDRQPLREPREWRSDLSARVNQAVVRGMAVEPQLRPASVDEWLQLLPDSQFASQPTPSATTQAATVAVIPQHRPVSRPAPRSVPTVVAASPRSQLWRYVLIGGLAAIVAATVGALVARQPSTSNPSVAQPSPVAPPSSPAPTQEAATPAPEAISTPTPPVLPEAPEPSPPDEPEPPAPTSPEPEGDLEPAPPSTSPSLPPESENIPPEPPDEKAAEQQQEAEERAAEAAREAEKQEKERAKEQEKGDGKKRD</sequence>
<dbReference type="EMBL" id="JAMPKM010000010">
    <property type="protein sequence ID" value="MEP0818718.1"/>
    <property type="molecule type" value="Genomic_DNA"/>
</dbReference>
<evidence type="ECO:0000313" key="8">
    <source>
        <dbReference type="EMBL" id="MEP0818718.1"/>
    </source>
</evidence>
<dbReference type="RefSeq" id="WP_190433198.1">
    <property type="nucleotide sequence ID" value="NZ_JAMPKM010000010.1"/>
</dbReference>
<evidence type="ECO:0000256" key="2">
    <source>
        <dbReference type="ARBA" id="ARBA00022741"/>
    </source>
</evidence>
<protein>
    <submittedName>
        <fullName evidence="8">Serine/threonine protein kinase</fullName>
    </submittedName>
</protein>
<evidence type="ECO:0000256" key="6">
    <source>
        <dbReference type="SAM" id="MobiDB-lite"/>
    </source>
</evidence>
<dbReference type="Pfam" id="PF00069">
    <property type="entry name" value="Pkinase"/>
    <property type="match status" value="1"/>
</dbReference>
<feature type="compositionally biased region" description="Low complexity" evidence="6">
    <location>
        <begin position="361"/>
        <end position="376"/>
    </location>
</feature>
<keyword evidence="2 5" id="KW-0547">Nucleotide-binding</keyword>
<proteinExistence type="predicted"/>
<feature type="domain" description="Protein kinase" evidence="7">
    <location>
        <begin position="14"/>
        <end position="273"/>
    </location>
</feature>
<dbReference type="Gene3D" id="3.30.200.20">
    <property type="entry name" value="Phosphorylase Kinase, domain 1"/>
    <property type="match status" value="1"/>
</dbReference>
<dbReference type="Proteomes" id="UP001464891">
    <property type="component" value="Unassembled WGS sequence"/>
</dbReference>
<evidence type="ECO:0000259" key="7">
    <source>
        <dbReference type="PROSITE" id="PS50011"/>
    </source>
</evidence>
<dbReference type="SMART" id="SM00220">
    <property type="entry name" value="S_TKc"/>
    <property type="match status" value="1"/>
</dbReference>